<name>A0A1B1A0R6_9RHOB</name>
<dbReference type="EMBL" id="CP015230">
    <property type="protein sequence ID" value="ANP40077.1"/>
    <property type="molecule type" value="Genomic_DNA"/>
</dbReference>
<proteinExistence type="predicted"/>
<dbReference type="SUPFAM" id="SSF54593">
    <property type="entry name" value="Glyoxalase/Bleomycin resistance protein/Dihydroxybiphenyl dioxygenase"/>
    <property type="match status" value="1"/>
</dbReference>
<dbReference type="Proteomes" id="UP000013243">
    <property type="component" value="Chromosome"/>
</dbReference>
<accession>A0A1B1A0R6</accession>
<evidence type="ECO:0000313" key="3">
    <source>
        <dbReference type="Proteomes" id="UP000013243"/>
    </source>
</evidence>
<protein>
    <submittedName>
        <fullName evidence="2">Glyoxalase</fullName>
    </submittedName>
</protein>
<sequence>MTPEDWAANHILGIYETHLPVRDLDRSLSFYTGQLGLKLAHRLPARNVAFVWAGPKEVGMLGLWGAGSAPLSMTMHFAFRATKSAVLSACEVLPSRGITPLGFGGTPVTEPVVFGWMPAMSIYFKDPDGHSIEMLHMLEDEPDTDFGVQGYSDWLNRA</sequence>
<dbReference type="PROSITE" id="PS51819">
    <property type="entry name" value="VOC"/>
    <property type="match status" value="1"/>
</dbReference>
<evidence type="ECO:0000313" key="2">
    <source>
        <dbReference type="EMBL" id="ANP40077.1"/>
    </source>
</evidence>
<dbReference type="Gene3D" id="3.10.180.10">
    <property type="entry name" value="2,3-Dihydroxybiphenyl 1,2-Dioxygenase, domain 1"/>
    <property type="match status" value="1"/>
</dbReference>
<dbReference type="CDD" id="cd06587">
    <property type="entry name" value="VOC"/>
    <property type="match status" value="1"/>
</dbReference>
<dbReference type="InterPro" id="IPR004360">
    <property type="entry name" value="Glyas_Fos-R_dOase_dom"/>
</dbReference>
<feature type="domain" description="VOC" evidence="1">
    <location>
        <begin position="13"/>
        <end position="137"/>
    </location>
</feature>
<dbReference type="KEGG" id="rmb:K529_004790"/>
<reference evidence="2 3" key="1">
    <citation type="journal article" date="2016" name="ISME J.">
        <title>Global occurrence and heterogeneity of the Roseobacter-clade species Ruegeria mobilis.</title>
        <authorList>
            <person name="Sonnenschein E."/>
            <person name="Gram L."/>
        </authorList>
    </citation>
    <scope>NUCLEOTIDE SEQUENCE [LARGE SCALE GENOMIC DNA]</scope>
    <source>
        <strain evidence="2 3">F1926</strain>
    </source>
</reference>
<dbReference type="Pfam" id="PF00903">
    <property type="entry name" value="Glyoxalase"/>
    <property type="match status" value="1"/>
</dbReference>
<dbReference type="InterPro" id="IPR029068">
    <property type="entry name" value="Glyas_Bleomycin-R_OHBP_Dase"/>
</dbReference>
<dbReference type="InterPro" id="IPR037523">
    <property type="entry name" value="VOC_core"/>
</dbReference>
<organism evidence="2 3">
    <name type="scientific">Tritonibacter mobilis F1926</name>
    <dbReference type="NCBI Taxonomy" id="1265309"/>
    <lineage>
        <taxon>Bacteria</taxon>
        <taxon>Pseudomonadati</taxon>
        <taxon>Pseudomonadota</taxon>
        <taxon>Alphaproteobacteria</taxon>
        <taxon>Rhodobacterales</taxon>
        <taxon>Paracoccaceae</taxon>
        <taxon>Tritonibacter</taxon>
    </lineage>
</organism>
<evidence type="ECO:0000259" key="1">
    <source>
        <dbReference type="PROSITE" id="PS51819"/>
    </source>
</evidence>
<gene>
    <name evidence="2" type="ORF">K529_004790</name>
</gene>
<dbReference type="AlphaFoldDB" id="A0A1B1A0R6"/>
<dbReference type="STRING" id="1265309.K529_004790"/>